<name>A0A087BSL4_9BIFI</name>
<dbReference type="EMBL" id="JGZD01000004">
    <property type="protein sequence ID" value="KFI74014.1"/>
    <property type="molecule type" value="Genomic_DNA"/>
</dbReference>
<dbReference type="STRING" id="1693.BMIN_1278"/>
<keyword evidence="4" id="KW-1185">Reference proteome</keyword>
<dbReference type="GO" id="GO:0005886">
    <property type="term" value="C:plasma membrane"/>
    <property type="evidence" value="ECO:0007669"/>
    <property type="project" value="TreeGrafter"/>
</dbReference>
<dbReference type="Proteomes" id="UP000029014">
    <property type="component" value="Unassembled WGS sequence"/>
</dbReference>
<proteinExistence type="inferred from homology"/>
<protein>
    <submittedName>
        <fullName evidence="3">Membrane spanning protein</fullName>
    </submittedName>
</protein>
<dbReference type="RefSeq" id="WP_022861504.1">
    <property type="nucleotide sequence ID" value="NZ_JGZD01000004.1"/>
</dbReference>
<dbReference type="InterPro" id="IPR010273">
    <property type="entry name" value="DUF881"/>
</dbReference>
<dbReference type="AlphaFoldDB" id="A0A087BSL4"/>
<comment type="similarity">
    <text evidence="1">Belongs to the UPF0749 family.</text>
</comment>
<comment type="caution">
    <text evidence="3">The sequence shown here is derived from an EMBL/GenBank/DDBJ whole genome shotgun (WGS) entry which is preliminary data.</text>
</comment>
<evidence type="ECO:0000313" key="4">
    <source>
        <dbReference type="Proteomes" id="UP000029014"/>
    </source>
</evidence>
<evidence type="ECO:0000313" key="3">
    <source>
        <dbReference type="EMBL" id="KFI74014.1"/>
    </source>
</evidence>
<reference evidence="3 4" key="1">
    <citation type="submission" date="2014-03" db="EMBL/GenBank/DDBJ databases">
        <title>Genomics of Bifidobacteria.</title>
        <authorList>
            <person name="Ventura M."/>
            <person name="Milani C."/>
            <person name="Lugli G.A."/>
        </authorList>
    </citation>
    <scope>NUCLEOTIDE SEQUENCE [LARGE SCALE GENOMIC DNA]</scope>
    <source>
        <strain evidence="3 4">LMG 11592</strain>
    </source>
</reference>
<organism evidence="3 4">
    <name type="scientific">Bifidobacterium minimum</name>
    <dbReference type="NCBI Taxonomy" id="1693"/>
    <lineage>
        <taxon>Bacteria</taxon>
        <taxon>Bacillati</taxon>
        <taxon>Actinomycetota</taxon>
        <taxon>Actinomycetes</taxon>
        <taxon>Bifidobacteriales</taxon>
        <taxon>Bifidobacteriaceae</taxon>
        <taxon>Bifidobacterium</taxon>
    </lineage>
</organism>
<evidence type="ECO:0000256" key="1">
    <source>
        <dbReference type="ARBA" id="ARBA00009108"/>
    </source>
</evidence>
<gene>
    <name evidence="3" type="ORF">BMIN_1278</name>
</gene>
<keyword evidence="2" id="KW-0812">Transmembrane</keyword>
<dbReference type="PANTHER" id="PTHR37313:SF4">
    <property type="entry name" value="CONSERVED MEMBRANE PROTEIN-RELATED"/>
    <property type="match status" value="1"/>
</dbReference>
<dbReference type="eggNOG" id="COG3879">
    <property type="taxonomic scope" value="Bacteria"/>
</dbReference>
<dbReference type="Pfam" id="PF05949">
    <property type="entry name" value="DUF881"/>
    <property type="match status" value="1"/>
</dbReference>
<sequence length="263" mass="28058">MGTKKTGRHGARRSLSATVAVFVVLALTGYLLVTNLRVNRSAMVTSDTGEMIAQRVQKVDALRKEVNSLSVEVNTLNAYSGKETSSSSEDAGSGTMLPKVKGPGITVTLDDSPLWETVVGDSGSSATINDYVVHQQDVEAVVNALWQGGAEAMMIQDQRVLFNSAVICKGNVLMLQGKQYSPPYTISAIGPADSMMDSLDSSDAVRIYKQYVTAFGLGWEVVSKEHLTFPQSPALLQALKYATVSGDGASDQAQKQSKEDSGQ</sequence>
<evidence type="ECO:0000256" key="2">
    <source>
        <dbReference type="SAM" id="Phobius"/>
    </source>
</evidence>
<dbReference type="PANTHER" id="PTHR37313">
    <property type="entry name" value="UPF0749 PROTEIN RV1825"/>
    <property type="match status" value="1"/>
</dbReference>
<keyword evidence="2" id="KW-0472">Membrane</keyword>
<dbReference type="Gene3D" id="3.30.70.1880">
    <property type="entry name" value="Protein of unknown function DUF881"/>
    <property type="match status" value="1"/>
</dbReference>
<accession>A0A087BSL4</accession>
<feature type="transmembrane region" description="Helical" evidence="2">
    <location>
        <begin position="14"/>
        <end position="33"/>
    </location>
</feature>
<keyword evidence="2" id="KW-1133">Transmembrane helix</keyword>